<evidence type="ECO:0000313" key="2">
    <source>
        <dbReference type="Proteomes" id="UP000279275"/>
    </source>
</evidence>
<name>A0A3M2L9Y9_9NOCA</name>
<proteinExistence type="predicted"/>
<dbReference type="AlphaFoldDB" id="A0A3M2L9Y9"/>
<dbReference type="EMBL" id="RFFH01000002">
    <property type="protein sequence ID" value="RMI34387.1"/>
    <property type="molecule type" value="Genomic_DNA"/>
</dbReference>
<evidence type="ECO:0000313" key="1">
    <source>
        <dbReference type="EMBL" id="RMI34387.1"/>
    </source>
</evidence>
<evidence type="ECO:0008006" key="3">
    <source>
        <dbReference type="Google" id="ProtNLM"/>
    </source>
</evidence>
<dbReference type="OrthoDB" id="6071905at2"/>
<gene>
    <name evidence="1" type="ORF">EBN03_05680</name>
</gene>
<dbReference type="SUPFAM" id="SSF51556">
    <property type="entry name" value="Metallo-dependent hydrolases"/>
    <property type="match status" value="1"/>
</dbReference>
<protein>
    <recommendedName>
        <fullName evidence="3">Peptidase M19</fullName>
    </recommendedName>
</protein>
<keyword evidence="2" id="KW-1185">Reference proteome</keyword>
<sequence>MVDAHAHLTACAGFGGDMRCGTPFAPGGIRAALAPCDSHIGIRPGSLLEAIIGNTDPLSPDASGWPAFSAWPRHNTLLHEQAYYQGIERAWRAGLRVVNTLLVSNRVITELYDAGRPCDEMDEIRAQARFIVDMQDYIDSLHGGPGQGWFRIARTPADIRSIAAQGKLAVVLGTENSELFGGRAIGDVARITTSDVDAGLDEMVALGICNLFPVHKFDNAFGGVRFDTGLNGAAVNVGNLLSTGHWWEVEAAVDGPPDNHQPLADDSIARLLSGGHSEIPAGAVAPVYPAGPIRNVRGLTDLGRYLIEGMMRRGMIINVDHMSAKTATAVLDIAEAAGYAGVMSAHSWSDRSVLERTLALGGFAAGYANAACCQGGNRPTYVAEWQANRCGASGSALAGYGFGSDVNGFGPQAAPRLDAATHPLPYPFTAPNGTRFDRMRMGERTFDLNTDGVAQYGLYADWYADVVQVAGDAGPQLQQDMLNGAEAFVAMWEAARAWN</sequence>
<organism evidence="1 2">
    <name type="scientific">Nocardia stercoris</name>
    <dbReference type="NCBI Taxonomy" id="2483361"/>
    <lineage>
        <taxon>Bacteria</taxon>
        <taxon>Bacillati</taxon>
        <taxon>Actinomycetota</taxon>
        <taxon>Actinomycetes</taxon>
        <taxon>Mycobacteriales</taxon>
        <taxon>Nocardiaceae</taxon>
        <taxon>Nocardia</taxon>
    </lineage>
</organism>
<dbReference type="Gene3D" id="3.20.20.140">
    <property type="entry name" value="Metal-dependent hydrolases"/>
    <property type="match status" value="1"/>
</dbReference>
<dbReference type="Proteomes" id="UP000279275">
    <property type="component" value="Unassembled WGS sequence"/>
</dbReference>
<accession>A0A3M2L9Y9</accession>
<reference evidence="1 2" key="1">
    <citation type="submission" date="2018-10" db="EMBL/GenBank/DDBJ databases">
        <title>Isolation from cow dung.</title>
        <authorList>
            <person name="Ling L."/>
        </authorList>
    </citation>
    <scope>NUCLEOTIDE SEQUENCE [LARGE SCALE GENOMIC DNA]</scope>
    <source>
        <strain evidence="1 2">NEAU-LL90</strain>
    </source>
</reference>
<comment type="caution">
    <text evidence="1">The sequence shown here is derived from an EMBL/GenBank/DDBJ whole genome shotgun (WGS) entry which is preliminary data.</text>
</comment>
<dbReference type="InterPro" id="IPR032466">
    <property type="entry name" value="Metal_Hydrolase"/>
</dbReference>